<feature type="region of interest" description="Disordered" evidence="1">
    <location>
        <begin position="78"/>
        <end position="147"/>
    </location>
</feature>
<keyword evidence="3" id="KW-1185">Reference proteome</keyword>
<reference evidence="2" key="1">
    <citation type="submission" date="2021-05" db="EMBL/GenBank/DDBJ databases">
        <title>A free-living protist that lacks canonical eukaryotic 1 DNA replication and segregation systems.</title>
        <authorList>
            <person name="Salas-Leiva D.E."/>
            <person name="Tromer E.C."/>
            <person name="Curtis B.A."/>
            <person name="Jerlstrom-Hultqvist J."/>
            <person name="Kolisko M."/>
            <person name="Yi Z."/>
            <person name="Salas-Leiva J.S."/>
            <person name="Gallot-Lavallee L."/>
            <person name="Kops G.J.P.L."/>
            <person name="Archibald J.M."/>
            <person name="Simpson A.G.B."/>
            <person name="Roger A.J."/>
        </authorList>
    </citation>
    <scope>NUCLEOTIDE SEQUENCE</scope>
    <source>
        <strain evidence="2">BICM</strain>
    </source>
</reference>
<evidence type="ECO:0000313" key="3">
    <source>
        <dbReference type="Proteomes" id="UP000717585"/>
    </source>
</evidence>
<dbReference type="AlphaFoldDB" id="A0A8J6DYZ1"/>
<evidence type="ECO:0000313" key="2">
    <source>
        <dbReference type="EMBL" id="KAG9389756.1"/>
    </source>
</evidence>
<name>A0A8J6DYZ1_9EUKA</name>
<gene>
    <name evidence="2" type="ORF">J8273_8430</name>
</gene>
<dbReference type="EMBL" id="JAHDYR010000067">
    <property type="protein sequence ID" value="KAG9389756.1"/>
    <property type="molecule type" value="Genomic_DNA"/>
</dbReference>
<accession>A0A8J6DYZ1</accession>
<feature type="compositionally biased region" description="Polar residues" evidence="1">
    <location>
        <begin position="138"/>
        <end position="147"/>
    </location>
</feature>
<proteinExistence type="predicted"/>
<comment type="caution">
    <text evidence="2">The sequence shown here is derived from an EMBL/GenBank/DDBJ whole genome shotgun (WGS) entry which is preliminary data.</text>
</comment>
<evidence type="ECO:0000256" key="1">
    <source>
        <dbReference type="SAM" id="MobiDB-lite"/>
    </source>
</evidence>
<dbReference type="Proteomes" id="UP000717585">
    <property type="component" value="Unassembled WGS sequence"/>
</dbReference>
<organism evidence="2 3">
    <name type="scientific">Carpediemonas membranifera</name>
    <dbReference type="NCBI Taxonomy" id="201153"/>
    <lineage>
        <taxon>Eukaryota</taxon>
        <taxon>Metamonada</taxon>
        <taxon>Carpediemonas-like organisms</taxon>
        <taxon>Carpediemonas</taxon>
    </lineage>
</organism>
<protein>
    <submittedName>
        <fullName evidence="2">Uncharacterized protein</fullName>
    </submittedName>
</protein>
<sequence>MESNYMLQELHCLTGTSYRMRRDKLSEKSVLVVNRFNDSARGRAEELFRAALELVPDSNVLAVREELIVRKAAPQPAEKRFRSADCAEQVDSSSPAKPSDRALRAARRAAGDAATSLAGPSPTGSAARQLSADDPCSGTRSAVPSMSLAESASSGSVGSSSVAIADTGASASAITPTARAKAPKRKLPFLTSEIDVEQFLSSWASSTKLEAAGARELKFISKSDLKSVIRNERVQSVERICNIAWVAYQMELYNELENDGVAIDDCIVPTEQLEVLQARVSEALMRPTRELIDGTRKVWNYRATYAGMVKSICDSMATMLFIDPGTVTRHYILVVRYMILFPNLFWDLLSSHCLPDTIAYTNVVMDVGLKNLLLDTPAEDDSSLTTLIQKKFEGDDRRVVIYKAIGTADEEVVSTGAVPQVEEPDE</sequence>